<feature type="binding site" evidence="18">
    <location>
        <position position="126"/>
    </location>
    <ligand>
        <name>UDP-N-acetyl-alpha-D-glucosamine</name>
        <dbReference type="ChEBI" id="CHEBI:57705"/>
    </ligand>
</feature>
<accession>A0A1W1ZU30</accession>
<dbReference type="GO" id="GO:0016020">
    <property type="term" value="C:membrane"/>
    <property type="evidence" value="ECO:0007669"/>
    <property type="project" value="GOC"/>
</dbReference>
<dbReference type="InterPro" id="IPR011004">
    <property type="entry name" value="Trimer_LpxA-like_sf"/>
</dbReference>
<dbReference type="GO" id="GO:0003977">
    <property type="term" value="F:UDP-N-acetylglucosamine diphosphorylase activity"/>
    <property type="evidence" value="ECO:0007669"/>
    <property type="project" value="UniProtKB-UniRule"/>
</dbReference>
<feature type="binding site" evidence="18">
    <location>
        <position position="212"/>
    </location>
    <ligand>
        <name>UDP-N-acetyl-alpha-D-glucosamine</name>
        <dbReference type="ChEBI" id="CHEBI:57705"/>
    </ligand>
</feature>
<dbReference type="PANTHER" id="PTHR43584:SF3">
    <property type="entry name" value="BIFUNCTIONAL PROTEIN GLMU"/>
    <property type="match status" value="1"/>
</dbReference>
<dbReference type="GO" id="GO:0005737">
    <property type="term" value="C:cytoplasm"/>
    <property type="evidence" value="ECO:0007669"/>
    <property type="project" value="UniProtKB-SubCell"/>
</dbReference>
<comment type="similarity">
    <text evidence="2 18">In the C-terminal section; belongs to the transferase hexapeptide repeat family.</text>
</comment>
<dbReference type="InterPro" id="IPR001451">
    <property type="entry name" value="Hexapep"/>
</dbReference>
<name>A0A1W1ZU30_9HYPH</name>
<keyword evidence="9 18" id="KW-0460">Magnesium</keyword>
<dbReference type="Proteomes" id="UP000192656">
    <property type="component" value="Unassembled WGS sequence"/>
</dbReference>
<dbReference type="GO" id="GO:0071555">
    <property type="term" value="P:cell wall organization"/>
    <property type="evidence" value="ECO:0007669"/>
    <property type="project" value="UniProtKB-KW"/>
</dbReference>
<dbReference type="GO" id="GO:0009252">
    <property type="term" value="P:peptidoglycan biosynthetic process"/>
    <property type="evidence" value="ECO:0007669"/>
    <property type="project" value="UniProtKB-UniRule"/>
</dbReference>
<evidence type="ECO:0000259" key="20">
    <source>
        <dbReference type="Pfam" id="PF12804"/>
    </source>
</evidence>
<feature type="active site" description="Proton acceptor" evidence="18">
    <location>
        <position position="331"/>
    </location>
</feature>
<gene>
    <name evidence="18" type="primary">glmU</name>
    <name evidence="21" type="ORF">SAMN06297251_103132</name>
</gene>
<comment type="function">
    <text evidence="17 18">Catalyzes the last two sequential reactions in the de novo biosynthetic pathway for UDP-N-acetylglucosamine (UDP-GlcNAc). The C-terminal domain catalyzes the transfer of acetyl group from acetyl coenzyme A to glucosamine-1-phosphate (GlcN-1-P) to produce N-acetylglucosamine-1-phosphate (GlcNAc-1-P), which is converted into UDP-GlcNAc by the transfer of uridine 5-monophosphate (from uridine 5-triphosphate), a reaction catalyzed by the N-terminal domain.</text>
</comment>
<feature type="binding site" evidence="18">
    <location>
        <position position="140"/>
    </location>
    <ligand>
        <name>UDP-N-acetyl-alpha-D-glucosamine</name>
        <dbReference type="ChEBI" id="CHEBI:57705"/>
    </ligand>
</feature>
<dbReference type="InterPro" id="IPR005882">
    <property type="entry name" value="Bifunctional_GlmU"/>
</dbReference>
<dbReference type="InterPro" id="IPR025877">
    <property type="entry name" value="MobA-like_NTP_Trfase"/>
</dbReference>
<dbReference type="Pfam" id="PF12804">
    <property type="entry name" value="NTP_transf_3"/>
    <property type="match status" value="1"/>
</dbReference>
<feature type="region of interest" description="Disordered" evidence="19">
    <location>
        <begin position="415"/>
        <end position="439"/>
    </location>
</feature>
<keyword evidence="14 18" id="KW-0961">Cell wall biogenesis/degradation</keyword>
<evidence type="ECO:0000256" key="11">
    <source>
        <dbReference type="ARBA" id="ARBA00022984"/>
    </source>
</evidence>
<dbReference type="GO" id="GO:0009245">
    <property type="term" value="P:lipid A biosynthetic process"/>
    <property type="evidence" value="ECO:0007669"/>
    <property type="project" value="UniProtKB-UniRule"/>
</dbReference>
<keyword evidence="13 18" id="KW-0012">Acyltransferase</keyword>
<dbReference type="EC" id="2.7.7.23" evidence="18"/>
<dbReference type="InterPro" id="IPR018357">
    <property type="entry name" value="Hexapep_transf_CS"/>
</dbReference>
<evidence type="ECO:0000313" key="21">
    <source>
        <dbReference type="EMBL" id="SMC51887.1"/>
    </source>
</evidence>
<dbReference type="CDD" id="cd02540">
    <property type="entry name" value="GT2_GlmU_N_bac"/>
    <property type="match status" value="1"/>
</dbReference>
<evidence type="ECO:0000256" key="16">
    <source>
        <dbReference type="ARBA" id="ARBA00048493"/>
    </source>
</evidence>
<evidence type="ECO:0000256" key="17">
    <source>
        <dbReference type="ARBA" id="ARBA00049628"/>
    </source>
</evidence>
<dbReference type="GO" id="GO:0000287">
    <property type="term" value="F:magnesium ion binding"/>
    <property type="evidence" value="ECO:0007669"/>
    <property type="project" value="UniProtKB-UniRule"/>
</dbReference>
<dbReference type="CDD" id="cd03353">
    <property type="entry name" value="LbH_GlmU_C"/>
    <property type="match status" value="1"/>
</dbReference>
<feature type="binding site" evidence="18">
    <location>
        <position position="373"/>
    </location>
    <ligand>
        <name>acetyl-CoA</name>
        <dbReference type="ChEBI" id="CHEBI:57288"/>
    </ligand>
</feature>
<feature type="region of interest" description="Linker" evidence="18">
    <location>
        <begin position="215"/>
        <end position="235"/>
    </location>
</feature>
<feature type="binding site" evidence="18">
    <location>
        <begin position="354"/>
        <end position="355"/>
    </location>
    <ligand>
        <name>acetyl-CoA</name>
        <dbReference type="ChEBI" id="CHEBI:57288"/>
    </ligand>
</feature>
<dbReference type="EC" id="2.3.1.157" evidence="18"/>
<dbReference type="GO" id="GO:0006048">
    <property type="term" value="P:UDP-N-acetylglucosamine biosynthetic process"/>
    <property type="evidence" value="ECO:0007669"/>
    <property type="project" value="UniProtKB-UniPathway"/>
</dbReference>
<keyword evidence="6 18" id="KW-0548">Nucleotidyltransferase</keyword>
<dbReference type="InterPro" id="IPR029044">
    <property type="entry name" value="Nucleotide-diphossugar_trans"/>
</dbReference>
<evidence type="ECO:0000256" key="6">
    <source>
        <dbReference type="ARBA" id="ARBA00022695"/>
    </source>
</evidence>
<feature type="binding site" evidence="18">
    <location>
        <position position="319"/>
    </location>
    <ligand>
        <name>UDP-N-acetyl-alpha-D-glucosamine</name>
        <dbReference type="ChEBI" id="CHEBI:57705"/>
    </ligand>
</feature>
<dbReference type="EMBL" id="FWXR01000003">
    <property type="protein sequence ID" value="SMC51887.1"/>
    <property type="molecule type" value="Genomic_DNA"/>
</dbReference>
<comment type="catalytic activity">
    <reaction evidence="16 18">
        <text>N-acetyl-alpha-D-glucosamine 1-phosphate + UTP + H(+) = UDP-N-acetyl-alpha-D-glucosamine + diphosphate</text>
        <dbReference type="Rhea" id="RHEA:13509"/>
        <dbReference type="ChEBI" id="CHEBI:15378"/>
        <dbReference type="ChEBI" id="CHEBI:33019"/>
        <dbReference type="ChEBI" id="CHEBI:46398"/>
        <dbReference type="ChEBI" id="CHEBI:57705"/>
        <dbReference type="ChEBI" id="CHEBI:57776"/>
        <dbReference type="EC" id="2.7.7.23"/>
    </reaction>
</comment>
<evidence type="ECO:0000256" key="13">
    <source>
        <dbReference type="ARBA" id="ARBA00023315"/>
    </source>
</evidence>
<feature type="domain" description="MobA-like NTP transferase" evidence="20">
    <location>
        <begin position="2"/>
        <end position="118"/>
    </location>
</feature>
<comment type="catalytic activity">
    <reaction evidence="15 18">
        <text>alpha-D-glucosamine 1-phosphate + acetyl-CoA = N-acetyl-alpha-D-glucosamine 1-phosphate + CoA + H(+)</text>
        <dbReference type="Rhea" id="RHEA:13725"/>
        <dbReference type="ChEBI" id="CHEBI:15378"/>
        <dbReference type="ChEBI" id="CHEBI:57287"/>
        <dbReference type="ChEBI" id="CHEBI:57288"/>
        <dbReference type="ChEBI" id="CHEBI:57776"/>
        <dbReference type="ChEBI" id="CHEBI:58516"/>
        <dbReference type="EC" id="2.3.1.157"/>
    </reaction>
</comment>
<protein>
    <recommendedName>
        <fullName evidence="18">Bifunctional protein GlmU</fullName>
    </recommendedName>
    <domain>
        <recommendedName>
            <fullName evidence="18">UDP-N-acetylglucosamine pyrophosphorylase</fullName>
            <ecNumber evidence="18">2.7.7.23</ecNumber>
        </recommendedName>
        <alternativeName>
            <fullName evidence="18">N-acetylglucosamine-1-phosphate uridyltransferase</fullName>
        </alternativeName>
    </domain>
    <domain>
        <recommendedName>
            <fullName evidence="18">Glucosamine-1-phosphate N-acetyltransferase</fullName>
            <ecNumber evidence="18">2.3.1.157</ecNumber>
        </recommendedName>
    </domain>
</protein>
<dbReference type="STRING" id="937218.SAMN06297251_103132"/>
<feature type="binding site" evidence="18">
    <location>
        <begin position="65"/>
        <end position="66"/>
    </location>
    <ligand>
        <name>UDP-N-acetyl-alpha-D-glucosamine</name>
        <dbReference type="ChEBI" id="CHEBI:57705"/>
    </ligand>
</feature>
<comment type="pathway">
    <text evidence="18">Bacterial outer membrane biogenesis; LPS lipid A biosynthesis.</text>
</comment>
<evidence type="ECO:0000256" key="14">
    <source>
        <dbReference type="ARBA" id="ARBA00023316"/>
    </source>
</evidence>
<evidence type="ECO:0000256" key="8">
    <source>
        <dbReference type="ARBA" id="ARBA00022737"/>
    </source>
</evidence>
<dbReference type="UniPathway" id="UPA00973"/>
<dbReference type="Gene3D" id="2.160.10.10">
    <property type="entry name" value="Hexapeptide repeat proteins"/>
    <property type="match status" value="1"/>
</dbReference>
<comment type="cofactor">
    <cofactor evidence="18">
        <name>Mg(2+)</name>
        <dbReference type="ChEBI" id="CHEBI:18420"/>
    </cofactor>
    <text evidence="18">Binds 1 Mg(2+) ion per subunit.</text>
</comment>
<keyword evidence="22" id="KW-1185">Reference proteome</keyword>
<sequence length="439" mass="46596">MRSKRSKVLHEVGRLPLVRHVGRAALQAGADRLALIVGRDGDEVAAAVRRDSETVAVFEQRERLGTGHAVLAAREAIEQGFDDIVVLFGDTPLLTANTIERARAELSKGADVCVIGFRPADPTGYGRLVETDGELVAIREEKDASESERLIGFCNAGIMAFAGRDALDLLNAIGNENAKGEYYLTDIVEIARGRGRRVVAIEAPVAETIGVNNRSELAEVEALWQAFARERMMISGVTLIDPGTVFFAYDTELGEDVTVEPNVWFGPGVSVGEGAVIHAFCHLEGARIGPDASIGPFARLRPGTDLAETAKVGNFCEVKNASVARGAKINHLSYIGDANVGAEANIGAGTITCNYDGALKHLTEIGEKAFIGSNSALVAPVRIGREAYVGSGSVVTEDVPDEALALARGRQVNKDGRGKAIAEKNRAAKAAKKATKSDR</sequence>
<feature type="binding site" evidence="18">
    <location>
        <position position="60"/>
    </location>
    <ligand>
        <name>UDP-N-acetyl-alpha-D-glucosamine</name>
        <dbReference type="ChEBI" id="CHEBI:57705"/>
    </ligand>
</feature>
<evidence type="ECO:0000256" key="10">
    <source>
        <dbReference type="ARBA" id="ARBA00022960"/>
    </source>
</evidence>
<dbReference type="GO" id="GO:0008360">
    <property type="term" value="P:regulation of cell shape"/>
    <property type="evidence" value="ECO:0007669"/>
    <property type="project" value="UniProtKB-KW"/>
</dbReference>
<evidence type="ECO:0000256" key="7">
    <source>
        <dbReference type="ARBA" id="ARBA00022723"/>
    </source>
</evidence>
<comment type="subcellular location">
    <subcellularLocation>
        <location evidence="1 18">Cytoplasm</location>
    </subcellularLocation>
</comment>
<feature type="compositionally biased region" description="Basic and acidic residues" evidence="19">
    <location>
        <begin position="415"/>
        <end position="426"/>
    </location>
</feature>
<dbReference type="PROSITE" id="PS00101">
    <property type="entry name" value="HEXAPEP_TRANSFERASES"/>
    <property type="match status" value="1"/>
</dbReference>
<keyword evidence="11 18" id="KW-0573">Peptidoglycan synthesis</keyword>
<dbReference type="HAMAP" id="MF_01631">
    <property type="entry name" value="GlmU"/>
    <property type="match status" value="1"/>
</dbReference>
<feature type="binding site" evidence="18">
    <location>
        <position position="334"/>
    </location>
    <ligand>
        <name>UDP-N-acetyl-alpha-D-glucosamine</name>
        <dbReference type="ChEBI" id="CHEBI:57705"/>
    </ligand>
</feature>
<evidence type="ECO:0000256" key="19">
    <source>
        <dbReference type="SAM" id="MobiDB-lite"/>
    </source>
</evidence>
<keyword evidence="8 18" id="KW-0677">Repeat</keyword>
<evidence type="ECO:0000256" key="5">
    <source>
        <dbReference type="ARBA" id="ARBA00022679"/>
    </source>
</evidence>
<comment type="similarity">
    <text evidence="3 18">In the N-terminal section; belongs to the N-acetylglucosamine-1-phosphate uridyltransferase family.</text>
</comment>
<feature type="region of interest" description="N-acetyltransferase" evidence="18">
    <location>
        <begin position="236"/>
        <end position="439"/>
    </location>
</feature>
<dbReference type="AlphaFoldDB" id="A0A1W1ZU30"/>
<evidence type="ECO:0000256" key="12">
    <source>
        <dbReference type="ARBA" id="ARBA00023268"/>
    </source>
</evidence>
<feature type="binding site" evidence="18">
    <location>
        <position position="212"/>
    </location>
    <ligand>
        <name>Mg(2+)</name>
        <dbReference type="ChEBI" id="CHEBI:18420"/>
    </ligand>
</feature>
<feature type="binding site" evidence="18">
    <location>
        <position position="408"/>
    </location>
    <ligand>
        <name>acetyl-CoA</name>
        <dbReference type="ChEBI" id="CHEBI:57288"/>
    </ligand>
</feature>
<dbReference type="NCBIfam" id="NF010933">
    <property type="entry name" value="PRK14353.1"/>
    <property type="match status" value="1"/>
</dbReference>
<comment type="subunit">
    <text evidence="18">Homotrimer.</text>
</comment>
<feature type="binding site" evidence="18">
    <location>
        <position position="90"/>
    </location>
    <ligand>
        <name>Mg(2+)</name>
        <dbReference type="ChEBI" id="CHEBI:18420"/>
    </ligand>
</feature>
<feature type="binding site" evidence="18">
    <location>
        <position position="301"/>
    </location>
    <ligand>
        <name>UDP-N-acetyl-alpha-D-glucosamine</name>
        <dbReference type="ChEBI" id="CHEBI:57705"/>
    </ligand>
</feature>
<comment type="caution">
    <text evidence="18">Lacks conserved residue(s) required for the propagation of feature annotation.</text>
</comment>
<dbReference type="PANTHER" id="PTHR43584">
    <property type="entry name" value="NUCLEOTIDYL TRANSFERASE"/>
    <property type="match status" value="1"/>
</dbReference>
<dbReference type="SUPFAM" id="SSF53448">
    <property type="entry name" value="Nucleotide-diphospho-sugar transferases"/>
    <property type="match status" value="1"/>
</dbReference>
<feature type="binding site" evidence="18">
    <location>
        <position position="345"/>
    </location>
    <ligand>
        <name>UDP-N-acetyl-alpha-D-glucosamine</name>
        <dbReference type="ChEBI" id="CHEBI:57705"/>
    </ligand>
</feature>
<reference evidence="21 22" key="1">
    <citation type="submission" date="2017-04" db="EMBL/GenBank/DDBJ databases">
        <authorList>
            <person name="Afonso C.L."/>
            <person name="Miller P.J."/>
            <person name="Scott M.A."/>
            <person name="Spackman E."/>
            <person name="Goraichik I."/>
            <person name="Dimitrov K.M."/>
            <person name="Suarez D.L."/>
            <person name="Swayne D.E."/>
        </authorList>
    </citation>
    <scope>NUCLEOTIDE SEQUENCE [LARGE SCALE GENOMIC DNA]</scope>
    <source>
        <strain evidence="21 22">CGMCC 1.10972</strain>
    </source>
</reference>
<comment type="pathway">
    <text evidence="18">Nucleotide-sugar biosynthesis; UDP-N-acetyl-alpha-D-glucosamine biosynthesis; N-acetyl-alpha-D-glucosamine 1-phosphate from alpha-D-glucosamine 6-phosphate (route II): step 2/2.</text>
</comment>
<evidence type="ECO:0000256" key="15">
    <source>
        <dbReference type="ARBA" id="ARBA00048247"/>
    </source>
</evidence>
<proteinExistence type="inferred from homology"/>
<feature type="binding site" evidence="18">
    <location>
        <position position="155"/>
    </location>
    <ligand>
        <name>UDP-N-acetyl-alpha-D-glucosamine</name>
        <dbReference type="ChEBI" id="CHEBI:57705"/>
    </ligand>
</feature>
<organism evidence="21 22">
    <name type="scientific">Fulvimarina manganoxydans</name>
    <dbReference type="NCBI Taxonomy" id="937218"/>
    <lineage>
        <taxon>Bacteria</taxon>
        <taxon>Pseudomonadati</taxon>
        <taxon>Pseudomonadota</taxon>
        <taxon>Alphaproteobacteria</taxon>
        <taxon>Hyphomicrobiales</taxon>
        <taxon>Aurantimonadaceae</taxon>
        <taxon>Fulvimarina</taxon>
    </lineage>
</organism>
<comment type="pathway">
    <text evidence="18">Nucleotide-sugar biosynthesis; UDP-N-acetyl-alpha-D-glucosamine biosynthesis; UDP-N-acetyl-alpha-D-glucosamine from N-acetyl-alpha-D-glucosamine 1-phosphate: step 1/1.</text>
</comment>
<feature type="binding site" evidence="18">
    <location>
        <position position="348"/>
    </location>
    <ligand>
        <name>acetyl-CoA</name>
        <dbReference type="ChEBI" id="CHEBI:57288"/>
    </ligand>
</feature>
<feature type="region of interest" description="Pyrophosphorylase" evidence="18">
    <location>
        <begin position="1"/>
        <end position="214"/>
    </location>
</feature>
<evidence type="ECO:0000256" key="2">
    <source>
        <dbReference type="ARBA" id="ARBA00007707"/>
    </source>
</evidence>
<evidence type="ECO:0000256" key="18">
    <source>
        <dbReference type="HAMAP-Rule" id="MF_01631"/>
    </source>
</evidence>
<feature type="binding site" evidence="18">
    <location>
        <position position="7"/>
    </location>
    <ligand>
        <name>UDP-N-acetyl-alpha-D-glucosamine</name>
        <dbReference type="ChEBI" id="CHEBI:57705"/>
    </ligand>
</feature>
<dbReference type="Gene3D" id="3.90.550.10">
    <property type="entry name" value="Spore Coat Polysaccharide Biosynthesis Protein SpsA, Chain A"/>
    <property type="match status" value="1"/>
</dbReference>
<dbReference type="GO" id="GO:0000902">
    <property type="term" value="P:cell morphogenesis"/>
    <property type="evidence" value="ECO:0007669"/>
    <property type="project" value="UniProtKB-UniRule"/>
</dbReference>
<feature type="binding site" evidence="18">
    <location>
        <position position="391"/>
    </location>
    <ligand>
        <name>acetyl-CoA</name>
        <dbReference type="ChEBI" id="CHEBI:57288"/>
    </ligand>
</feature>
<dbReference type="InterPro" id="IPR050065">
    <property type="entry name" value="GlmU-like"/>
</dbReference>
<keyword evidence="4 18" id="KW-0963">Cytoplasm</keyword>
<keyword evidence="10 18" id="KW-0133">Cell shape</keyword>
<evidence type="ECO:0000256" key="4">
    <source>
        <dbReference type="ARBA" id="ARBA00022490"/>
    </source>
</evidence>
<dbReference type="UniPathway" id="UPA00113">
    <property type="reaction ID" value="UER00532"/>
</dbReference>
<keyword evidence="5 18" id="KW-0808">Transferase</keyword>
<dbReference type="SUPFAM" id="SSF51161">
    <property type="entry name" value="Trimeric LpxA-like enzymes"/>
    <property type="match status" value="1"/>
</dbReference>
<feature type="compositionally biased region" description="Basic residues" evidence="19">
    <location>
        <begin position="427"/>
        <end position="439"/>
    </location>
</feature>
<dbReference type="NCBIfam" id="TIGR01173">
    <property type="entry name" value="glmU"/>
    <property type="match status" value="1"/>
</dbReference>
<evidence type="ECO:0000256" key="9">
    <source>
        <dbReference type="ARBA" id="ARBA00022842"/>
    </source>
</evidence>
<dbReference type="InterPro" id="IPR038009">
    <property type="entry name" value="GlmU_C_LbH"/>
</dbReference>
<evidence type="ECO:0000256" key="3">
    <source>
        <dbReference type="ARBA" id="ARBA00007947"/>
    </source>
</evidence>
<evidence type="ECO:0000313" key="22">
    <source>
        <dbReference type="Proteomes" id="UP000192656"/>
    </source>
</evidence>
<dbReference type="Pfam" id="PF00132">
    <property type="entry name" value="Hexapep"/>
    <property type="match status" value="1"/>
</dbReference>
<keyword evidence="7 18" id="KW-0479">Metal-binding</keyword>
<evidence type="ECO:0000256" key="1">
    <source>
        <dbReference type="ARBA" id="ARBA00004496"/>
    </source>
</evidence>
<dbReference type="GO" id="GO:0019134">
    <property type="term" value="F:glucosamine-1-phosphate N-acetyltransferase activity"/>
    <property type="evidence" value="ECO:0007669"/>
    <property type="project" value="UniProtKB-UniRule"/>
</dbReference>
<keyword evidence="12 18" id="KW-0511">Multifunctional enzyme</keyword>